<protein>
    <recommendedName>
        <fullName evidence="5">Galactose oxidase</fullName>
    </recommendedName>
</protein>
<organism evidence="3 4">
    <name type="scientific">Linnemannia hyalina</name>
    <dbReference type="NCBI Taxonomy" id="64524"/>
    <lineage>
        <taxon>Eukaryota</taxon>
        <taxon>Fungi</taxon>
        <taxon>Fungi incertae sedis</taxon>
        <taxon>Mucoromycota</taxon>
        <taxon>Mortierellomycotina</taxon>
        <taxon>Mortierellomycetes</taxon>
        <taxon>Mortierellales</taxon>
        <taxon>Mortierellaceae</taxon>
        <taxon>Linnemannia</taxon>
    </lineage>
</organism>
<dbReference type="Gene3D" id="2.120.10.80">
    <property type="entry name" value="Kelch-type beta propeller"/>
    <property type="match status" value="1"/>
</dbReference>
<dbReference type="AlphaFoldDB" id="A0A9P8BRJ2"/>
<comment type="caution">
    <text evidence="3">The sequence shown here is derived from an EMBL/GenBank/DDBJ whole genome shotgun (WGS) entry which is preliminary data.</text>
</comment>
<evidence type="ECO:0000313" key="3">
    <source>
        <dbReference type="EMBL" id="KAG9066084.1"/>
    </source>
</evidence>
<evidence type="ECO:0008006" key="5">
    <source>
        <dbReference type="Google" id="ProtNLM"/>
    </source>
</evidence>
<accession>A0A9P8BRJ2</accession>
<name>A0A9P8BRJ2_9FUNG</name>
<keyword evidence="2" id="KW-0472">Membrane</keyword>
<dbReference type="InterPro" id="IPR015915">
    <property type="entry name" value="Kelch-typ_b-propeller"/>
</dbReference>
<keyword evidence="4" id="KW-1185">Reference proteome</keyword>
<sequence>MRFTNTSSYATNRTPSIKLTWLSILLVATTSLSSLLTASAQSKGPGPRAGHCIVEHSGVVYILGGTPPSSSEYANFTSLKLPQSNWQAVSPDTFPWVDLPAPPVSVHIPALTMTYDNLKATLTPSWTDCFATDDGRIVVVGGSAQLLVYDIGSQQWSQPAASIKFGPSVSSGMFQDPVYIQSRILGDGVTGLVVCTLNWNSQPQPYYLDTKTWTVTLAIGTSLTTPPSVPGTSNGWGVVPGGGPLLPPNGFRHFSLVVMGNTAYIMGGYSTLLTGQISDWNSITSFPVLQAPSSTVVMFGNAGTLTVTTRGSVAYPISDSTIHILPGNRGGNSQSLQLVQTFAANQVTATALALAEGGPRNSIFRGATLIGRGGNQIFMHGGLKSLDFNAPAAVPPPEYFDSGAAVWNGASQSWGDSLVIYVPPAKSKGLMIGLIVGGVVLLVLIGLGIWYYKRRQRRRILEEEEERQAKGMVLKNEDVLQKEHKPIRSFDESSSARPTPPIAYYVAARPDGGSEIGGTYQAMHLSNGQGYAEMYATGRGASSEAIRRSPYQEFGQVTTAYAQPELIDDDFAVQTIDSPRCLNSPQDYSSLGYDAMDSTTSPTLINNDGLISRAPSKYQAVVSTTGHPVFGHSADQISNREYHDGTTIATAGPGPGPGPVGGSADVVVTYPYRTTTTADGSSYVLPNPAAQRSEPYFVRPYSQTSTSNLSPSPLLPRSQLTPVSPSFSATYSMPESSHGGSSNDGGGVTVVGGSVNPLLPPNQSTGEFPAYAHQQHPPAVNNQTHPPF</sequence>
<evidence type="ECO:0000256" key="1">
    <source>
        <dbReference type="SAM" id="MobiDB-lite"/>
    </source>
</evidence>
<dbReference type="OrthoDB" id="2383775at2759"/>
<keyword evidence="2" id="KW-0812">Transmembrane</keyword>
<feature type="region of interest" description="Disordered" evidence="1">
    <location>
        <begin position="701"/>
        <end position="788"/>
    </location>
</feature>
<dbReference type="SUPFAM" id="SSF117281">
    <property type="entry name" value="Kelch motif"/>
    <property type="match status" value="2"/>
</dbReference>
<keyword evidence="2" id="KW-1133">Transmembrane helix</keyword>
<feature type="transmembrane region" description="Helical" evidence="2">
    <location>
        <begin position="430"/>
        <end position="452"/>
    </location>
</feature>
<dbReference type="EMBL" id="JAHRHY010000010">
    <property type="protein sequence ID" value="KAG9066084.1"/>
    <property type="molecule type" value="Genomic_DNA"/>
</dbReference>
<proteinExistence type="predicted"/>
<feature type="compositionally biased region" description="Low complexity" evidence="1">
    <location>
        <begin position="702"/>
        <end position="722"/>
    </location>
</feature>
<evidence type="ECO:0000256" key="2">
    <source>
        <dbReference type="SAM" id="Phobius"/>
    </source>
</evidence>
<feature type="compositionally biased region" description="Polar residues" evidence="1">
    <location>
        <begin position="723"/>
        <end position="735"/>
    </location>
</feature>
<evidence type="ECO:0000313" key="4">
    <source>
        <dbReference type="Proteomes" id="UP000707451"/>
    </source>
</evidence>
<gene>
    <name evidence="3" type="ORF">KI688_001303</name>
</gene>
<reference evidence="3" key="1">
    <citation type="submission" date="2021-06" db="EMBL/GenBank/DDBJ databases">
        <title>Genome Sequence of Mortierella hyaline Strain SCG-10, a Cold-Adapted, Nitrate-Reducing Fungus Isolated from Soil in Minnesota, USA.</title>
        <authorList>
            <person name="Aldossari N."/>
        </authorList>
    </citation>
    <scope>NUCLEOTIDE SEQUENCE</scope>
    <source>
        <strain evidence="3">SCG-10</strain>
    </source>
</reference>
<dbReference type="Proteomes" id="UP000707451">
    <property type="component" value="Unassembled WGS sequence"/>
</dbReference>